<dbReference type="Pfam" id="PF13439">
    <property type="entry name" value="Glyco_transf_4"/>
    <property type="match status" value="1"/>
</dbReference>
<evidence type="ECO:0000313" key="3">
    <source>
        <dbReference type="EMBL" id="KGG80518.1"/>
    </source>
</evidence>
<dbReference type="Pfam" id="PF00534">
    <property type="entry name" value="Glycos_transf_1"/>
    <property type="match status" value="1"/>
</dbReference>
<dbReference type="PANTHER" id="PTHR12526">
    <property type="entry name" value="GLYCOSYLTRANSFERASE"/>
    <property type="match status" value="1"/>
</dbReference>
<dbReference type="GO" id="GO:0016757">
    <property type="term" value="F:glycosyltransferase activity"/>
    <property type="evidence" value="ECO:0007669"/>
    <property type="project" value="InterPro"/>
</dbReference>
<evidence type="ECO:0000259" key="1">
    <source>
        <dbReference type="Pfam" id="PF00534"/>
    </source>
</evidence>
<name>A0A096BIG4_9FIRM</name>
<dbReference type="STRING" id="1156417.Y919_05635"/>
<accession>A0A096BIG4</accession>
<dbReference type="Proteomes" id="UP000029622">
    <property type="component" value="Unassembled WGS sequence"/>
</dbReference>
<reference evidence="3 4" key="1">
    <citation type="submission" date="2013-12" db="EMBL/GenBank/DDBJ databases">
        <title>Draft genome sequence of Caloranaerobacter sp. H53214.</title>
        <authorList>
            <person name="Jiang L.J."/>
            <person name="Shao Z.Z."/>
            <person name="Long M.N."/>
        </authorList>
    </citation>
    <scope>NUCLEOTIDE SEQUENCE [LARGE SCALE GENOMIC DNA]</scope>
    <source>
        <strain evidence="3 4">H53214</strain>
    </source>
</reference>
<dbReference type="Gene3D" id="3.40.50.2000">
    <property type="entry name" value="Glycogen Phosphorylase B"/>
    <property type="match status" value="2"/>
</dbReference>
<dbReference type="CDD" id="cd03801">
    <property type="entry name" value="GT4_PimA-like"/>
    <property type="match status" value="1"/>
</dbReference>
<organism evidence="3 4">
    <name type="scientific">Caloranaerobacter azorensis H53214</name>
    <dbReference type="NCBI Taxonomy" id="1156417"/>
    <lineage>
        <taxon>Bacteria</taxon>
        <taxon>Bacillati</taxon>
        <taxon>Bacillota</taxon>
        <taxon>Tissierellia</taxon>
        <taxon>Tissierellales</taxon>
        <taxon>Thermohalobacteraceae</taxon>
        <taxon>Caloranaerobacter</taxon>
    </lineage>
</organism>
<dbReference type="EMBL" id="AZTB01000022">
    <property type="protein sequence ID" value="KGG80518.1"/>
    <property type="molecule type" value="Genomic_DNA"/>
</dbReference>
<proteinExistence type="predicted"/>
<evidence type="ECO:0000259" key="2">
    <source>
        <dbReference type="Pfam" id="PF13439"/>
    </source>
</evidence>
<feature type="domain" description="Glycosyl transferase family 1" evidence="1">
    <location>
        <begin position="190"/>
        <end position="346"/>
    </location>
</feature>
<dbReference type="InterPro" id="IPR001296">
    <property type="entry name" value="Glyco_trans_1"/>
</dbReference>
<dbReference type="RefSeq" id="WP_035163153.1">
    <property type="nucleotide sequence ID" value="NZ_AZTB01000022.1"/>
</dbReference>
<dbReference type="InterPro" id="IPR028098">
    <property type="entry name" value="Glyco_trans_4-like_N"/>
</dbReference>
<evidence type="ECO:0000313" key="4">
    <source>
        <dbReference type="Proteomes" id="UP000029622"/>
    </source>
</evidence>
<protein>
    <submittedName>
        <fullName evidence="3">Glycosyl transferase family 1</fullName>
    </submittedName>
</protein>
<dbReference type="AlphaFoldDB" id="A0A096BIG4"/>
<sequence length="373" mass="42811">MKVLHLISGGDTGGAKTHVLSLVKELGKRIDVKLICFLEDEFYYEGKSLGIDIEVFKQKKRYDLSVIKRLKDVIVDNNYDIIHCHGARANFVGMMLKRMVKKPFITTIHSDYKLDFKDNLYKCIVYTTINSLALRFFDYYIAISTNFKNMLVDRGFNENKIFTVYNGIDFNSEIKITPKELFLKSFGIDPKDKIIVGIMGRLEMVKDHETFVKAAINVLKNRDDVIFLIAGSGAEEKRLFQLVKEHGLQESIYFLGFVKEPYSFFNAIDINALTSKSESFPYVVLEGARMKKPILCTNVGGLGDLVVDGVNGHLFEVGDILSLSNYINFLLDNRSKIRQLGENLYKDVIEKFSLEKMTNEHVKIYEKILDRRV</sequence>
<dbReference type="SUPFAM" id="SSF53756">
    <property type="entry name" value="UDP-Glycosyltransferase/glycogen phosphorylase"/>
    <property type="match status" value="1"/>
</dbReference>
<comment type="caution">
    <text evidence="3">The sequence shown here is derived from an EMBL/GenBank/DDBJ whole genome shotgun (WGS) entry which is preliminary data.</text>
</comment>
<gene>
    <name evidence="3" type="ORF">Y919_05635</name>
</gene>
<feature type="domain" description="Glycosyltransferase subfamily 4-like N-terminal" evidence="2">
    <location>
        <begin position="13"/>
        <end position="170"/>
    </location>
</feature>
<keyword evidence="3" id="KW-0808">Transferase</keyword>